<dbReference type="GO" id="GO:0005886">
    <property type="term" value="C:plasma membrane"/>
    <property type="evidence" value="ECO:0007669"/>
    <property type="project" value="UniProtKB-SubCell"/>
</dbReference>
<keyword evidence="4" id="KW-0479">Metal-binding</keyword>
<evidence type="ECO:0000256" key="3">
    <source>
        <dbReference type="ARBA" id="ARBA00022692"/>
    </source>
</evidence>
<keyword evidence="7" id="KW-0472">Membrane</keyword>
<evidence type="ECO:0000313" key="9">
    <source>
        <dbReference type="EMBL" id="PIN15349.1"/>
    </source>
</evidence>
<keyword evidence="6" id="KW-0346">Stress response</keyword>
<comment type="caution">
    <text evidence="9">The sequence shown here is derived from an EMBL/GenBank/DDBJ whole genome shotgun (WGS) entry which is preliminary data.</text>
</comment>
<evidence type="ECO:0000256" key="6">
    <source>
        <dbReference type="ARBA" id="ARBA00023016"/>
    </source>
</evidence>
<accession>A0A2G9HCU1</accession>
<evidence type="ECO:0000256" key="7">
    <source>
        <dbReference type="ARBA" id="ARBA00023136"/>
    </source>
</evidence>
<evidence type="ECO:0000313" key="10">
    <source>
        <dbReference type="Proteomes" id="UP000231279"/>
    </source>
</evidence>
<proteinExistence type="inferred from homology"/>
<dbReference type="AlphaFoldDB" id="A0A2G9HCU1"/>
<evidence type="ECO:0000256" key="1">
    <source>
        <dbReference type="ARBA" id="ARBA00004162"/>
    </source>
</evidence>
<dbReference type="EMBL" id="NKXS01002096">
    <property type="protein sequence ID" value="PIN15349.1"/>
    <property type="molecule type" value="Genomic_DNA"/>
</dbReference>
<keyword evidence="3" id="KW-0812">Transmembrane</keyword>
<feature type="domain" description="Cysteine-rich transmembrane" evidence="8">
    <location>
        <begin position="11"/>
        <end position="43"/>
    </location>
</feature>
<name>A0A2G9HCU1_9LAMI</name>
<dbReference type="InterPro" id="IPR028144">
    <property type="entry name" value="CYSTM_dom"/>
</dbReference>
<dbReference type="InterPro" id="IPR051671">
    <property type="entry name" value="CYSTM1_HM_Tolerance"/>
</dbReference>
<sequence>MYAPPAYQEMSYYDHVQRRREERGLLYACLFALCCCFCCFETCECCLDCLCCCCP</sequence>
<dbReference type="Pfam" id="PF12734">
    <property type="entry name" value="CYSTM"/>
    <property type="match status" value="1"/>
</dbReference>
<dbReference type="GO" id="GO:0010038">
    <property type="term" value="P:response to metal ion"/>
    <property type="evidence" value="ECO:0007669"/>
    <property type="project" value="UniProtKB-ARBA"/>
</dbReference>
<evidence type="ECO:0000259" key="8">
    <source>
        <dbReference type="Pfam" id="PF12734"/>
    </source>
</evidence>
<dbReference type="PANTHER" id="PTHR35470">
    <property type="entry name" value="CADMIUM TOLERANT 3"/>
    <property type="match status" value="1"/>
</dbReference>
<evidence type="ECO:0000256" key="4">
    <source>
        <dbReference type="ARBA" id="ARBA00022723"/>
    </source>
</evidence>
<dbReference type="PANTHER" id="PTHR35470:SF6">
    <property type="entry name" value="PROTEIN CYSTEINE-RICH TRANSMEMBRANE MODULE 2"/>
    <property type="match status" value="1"/>
</dbReference>
<comment type="similarity">
    <text evidence="2">Belongs to the CYSTM1 family.</text>
</comment>
<comment type="subcellular location">
    <subcellularLocation>
        <location evidence="1">Cell membrane</location>
        <topology evidence="1">Single-pass membrane protein</topology>
    </subcellularLocation>
</comment>
<gene>
    <name evidence="9" type="ORF">CDL12_12010</name>
</gene>
<protein>
    <recommendedName>
        <fullName evidence="8">Cysteine-rich transmembrane domain-containing protein</fullName>
    </recommendedName>
</protein>
<reference evidence="10" key="1">
    <citation type="journal article" date="2018" name="Gigascience">
        <title>Genome assembly of the Pink Ipe (Handroanthus impetiginosus, Bignoniaceae), a highly valued, ecologically keystone Neotropical timber forest tree.</title>
        <authorList>
            <person name="Silva-Junior O.B."/>
            <person name="Grattapaglia D."/>
            <person name="Novaes E."/>
            <person name="Collevatti R.G."/>
        </authorList>
    </citation>
    <scope>NUCLEOTIDE SEQUENCE [LARGE SCALE GENOMIC DNA]</scope>
    <source>
        <strain evidence="10">cv. UFG-1</strain>
    </source>
</reference>
<evidence type="ECO:0000256" key="2">
    <source>
        <dbReference type="ARBA" id="ARBA00009444"/>
    </source>
</evidence>
<dbReference type="GO" id="GO:0046872">
    <property type="term" value="F:metal ion binding"/>
    <property type="evidence" value="ECO:0007669"/>
    <property type="project" value="UniProtKB-KW"/>
</dbReference>
<dbReference type="Proteomes" id="UP000231279">
    <property type="component" value="Unassembled WGS sequence"/>
</dbReference>
<evidence type="ECO:0000256" key="5">
    <source>
        <dbReference type="ARBA" id="ARBA00022989"/>
    </source>
</evidence>
<keyword evidence="10" id="KW-1185">Reference proteome</keyword>
<organism evidence="9 10">
    <name type="scientific">Handroanthus impetiginosus</name>
    <dbReference type="NCBI Taxonomy" id="429701"/>
    <lineage>
        <taxon>Eukaryota</taxon>
        <taxon>Viridiplantae</taxon>
        <taxon>Streptophyta</taxon>
        <taxon>Embryophyta</taxon>
        <taxon>Tracheophyta</taxon>
        <taxon>Spermatophyta</taxon>
        <taxon>Magnoliopsida</taxon>
        <taxon>eudicotyledons</taxon>
        <taxon>Gunneridae</taxon>
        <taxon>Pentapetalae</taxon>
        <taxon>asterids</taxon>
        <taxon>lamiids</taxon>
        <taxon>Lamiales</taxon>
        <taxon>Bignoniaceae</taxon>
        <taxon>Crescentiina</taxon>
        <taxon>Tabebuia alliance</taxon>
        <taxon>Handroanthus</taxon>
    </lineage>
</organism>
<keyword evidence="5" id="KW-1133">Transmembrane helix</keyword>